<feature type="transmembrane region" description="Helical" evidence="8">
    <location>
        <begin position="6"/>
        <end position="29"/>
    </location>
</feature>
<name>A0A8J4T679_9TREM</name>
<dbReference type="Pfam" id="PF10034">
    <property type="entry name" value="Dpy19"/>
    <property type="match status" value="1"/>
</dbReference>
<proteinExistence type="inferred from homology"/>
<evidence type="ECO:0000313" key="9">
    <source>
        <dbReference type="EMBL" id="KAF5396224.1"/>
    </source>
</evidence>
<keyword evidence="4" id="KW-0808">Transferase</keyword>
<dbReference type="GO" id="GO:0016757">
    <property type="term" value="F:glycosyltransferase activity"/>
    <property type="evidence" value="ECO:0007669"/>
    <property type="project" value="UniProtKB-KW"/>
</dbReference>
<comment type="similarity">
    <text evidence="2">Belongs to the dpy-19 family.</text>
</comment>
<dbReference type="Proteomes" id="UP000748531">
    <property type="component" value="Unassembled WGS sequence"/>
</dbReference>
<organism evidence="9 10">
    <name type="scientific">Paragonimus heterotremus</name>
    <dbReference type="NCBI Taxonomy" id="100268"/>
    <lineage>
        <taxon>Eukaryota</taxon>
        <taxon>Metazoa</taxon>
        <taxon>Spiralia</taxon>
        <taxon>Lophotrochozoa</taxon>
        <taxon>Platyhelminthes</taxon>
        <taxon>Trematoda</taxon>
        <taxon>Digenea</taxon>
        <taxon>Plagiorchiida</taxon>
        <taxon>Troglotremata</taxon>
        <taxon>Troglotrematidae</taxon>
        <taxon>Paragonimus</taxon>
    </lineage>
</organism>
<keyword evidence="6 8" id="KW-1133">Transmembrane helix</keyword>
<feature type="transmembrane region" description="Helical" evidence="8">
    <location>
        <begin position="50"/>
        <end position="69"/>
    </location>
</feature>
<sequence>NSIHLVNVVLLIATTFAFCITWQFCQFVLLLEACIVAPLFHIGYLQDKQCLVLCIINVFGLISASLAQAGNLFPFASPCFALLLTHILWILCKFSLLSHSGVRNATFKCQPFTSARFSGFVVS</sequence>
<protein>
    <submittedName>
        <fullName evidence="9">Uncharacterized protein</fullName>
    </submittedName>
</protein>
<dbReference type="InterPro" id="IPR018732">
    <property type="entry name" value="Dpy-19/Dpy-19-like"/>
</dbReference>
<comment type="subcellular location">
    <subcellularLocation>
        <location evidence="1">Membrane</location>
        <topology evidence="1">Multi-pass membrane protein</topology>
    </subcellularLocation>
</comment>
<comment type="caution">
    <text evidence="9">The sequence shown here is derived from an EMBL/GenBank/DDBJ whole genome shotgun (WGS) entry which is preliminary data.</text>
</comment>
<evidence type="ECO:0000256" key="1">
    <source>
        <dbReference type="ARBA" id="ARBA00004141"/>
    </source>
</evidence>
<feature type="transmembrane region" description="Helical" evidence="8">
    <location>
        <begin position="75"/>
        <end position="96"/>
    </location>
</feature>
<dbReference type="AlphaFoldDB" id="A0A8J4T679"/>
<gene>
    <name evidence="9" type="ORF">PHET_10530</name>
</gene>
<evidence type="ECO:0000256" key="8">
    <source>
        <dbReference type="SAM" id="Phobius"/>
    </source>
</evidence>
<keyword evidence="10" id="KW-1185">Reference proteome</keyword>
<dbReference type="GO" id="GO:0016020">
    <property type="term" value="C:membrane"/>
    <property type="evidence" value="ECO:0007669"/>
    <property type="project" value="UniProtKB-SubCell"/>
</dbReference>
<evidence type="ECO:0000256" key="3">
    <source>
        <dbReference type="ARBA" id="ARBA00022676"/>
    </source>
</evidence>
<evidence type="ECO:0000256" key="4">
    <source>
        <dbReference type="ARBA" id="ARBA00022679"/>
    </source>
</evidence>
<evidence type="ECO:0000256" key="6">
    <source>
        <dbReference type="ARBA" id="ARBA00022989"/>
    </source>
</evidence>
<keyword evidence="3" id="KW-0328">Glycosyltransferase</keyword>
<keyword evidence="5 8" id="KW-0812">Transmembrane</keyword>
<evidence type="ECO:0000256" key="5">
    <source>
        <dbReference type="ARBA" id="ARBA00022692"/>
    </source>
</evidence>
<evidence type="ECO:0000256" key="7">
    <source>
        <dbReference type="ARBA" id="ARBA00023136"/>
    </source>
</evidence>
<reference evidence="9" key="1">
    <citation type="submission" date="2019-05" db="EMBL/GenBank/DDBJ databases">
        <title>Annotation for the trematode Paragonimus heterotremus.</title>
        <authorList>
            <person name="Choi Y.-J."/>
        </authorList>
    </citation>
    <scope>NUCLEOTIDE SEQUENCE</scope>
    <source>
        <strain evidence="9">LC</strain>
    </source>
</reference>
<feature type="non-terminal residue" evidence="9">
    <location>
        <position position="1"/>
    </location>
</feature>
<dbReference type="EMBL" id="LUCH01008801">
    <property type="protein sequence ID" value="KAF5396224.1"/>
    <property type="molecule type" value="Genomic_DNA"/>
</dbReference>
<keyword evidence="7 8" id="KW-0472">Membrane</keyword>
<evidence type="ECO:0000313" key="10">
    <source>
        <dbReference type="Proteomes" id="UP000748531"/>
    </source>
</evidence>
<dbReference type="OrthoDB" id="6019623at2759"/>
<accession>A0A8J4T679</accession>
<evidence type="ECO:0000256" key="2">
    <source>
        <dbReference type="ARBA" id="ARBA00008744"/>
    </source>
</evidence>